<keyword evidence="4" id="KW-0539">Nucleus</keyword>
<evidence type="ECO:0000256" key="4">
    <source>
        <dbReference type="ARBA" id="ARBA00023242"/>
    </source>
</evidence>
<accession>A0A0B2UN33</accession>
<gene>
    <name evidence="6" type="ORF">M896_010210</name>
</gene>
<dbReference type="PANTHER" id="PTHR13634:SF0">
    <property type="entry name" value="RIBOSOME BIOGENESIS PROTEIN BRX1 HOMOLOG"/>
    <property type="match status" value="1"/>
</dbReference>
<keyword evidence="3" id="KW-0690">Ribosome biogenesis</keyword>
<dbReference type="GO" id="GO:0006364">
    <property type="term" value="P:rRNA processing"/>
    <property type="evidence" value="ECO:0007669"/>
    <property type="project" value="InterPro"/>
</dbReference>
<name>A0A0B2UN33_9MICR</name>
<dbReference type="RefSeq" id="XP_014564412.1">
    <property type="nucleotide sequence ID" value="XM_014708926.1"/>
</dbReference>
<sequence>MTSMILSTRAASAKIRYLMKDISKLVKVEEEHKWDMGNDYHELRELARMNECDSVMFFQSTKRMDGLWIGILDGTSIFFKMHNVSTVRECNFPVNVFVDCGYVLMFSKEFEEIEHLKYVKDVVEHVFKSNETKDKALCFFYLDGMIWVRCYKIGEDMEEIGPRVVLEVVKVFEKCFSGNFLYKATKEHRGQEAD</sequence>
<evidence type="ECO:0000313" key="7">
    <source>
        <dbReference type="Proteomes" id="UP000031056"/>
    </source>
</evidence>
<feature type="domain" description="Brix" evidence="5">
    <location>
        <begin position="1"/>
        <end position="177"/>
    </location>
</feature>
<dbReference type="GO" id="GO:0005730">
    <property type="term" value="C:nucleolus"/>
    <property type="evidence" value="ECO:0007669"/>
    <property type="project" value="UniProtKB-SubCell"/>
</dbReference>
<reference evidence="6 7" key="1">
    <citation type="journal article" date="2014" name="MBio">
        <title>The Ordospora colligata genome; evolution of extreme reduction in microsporidia and host-to-parasite horizontal gene transfer.</title>
        <authorList>
            <person name="Pombert J.-F."/>
            <person name="Haag K.L."/>
            <person name="Beidas S."/>
            <person name="Ebert D."/>
            <person name="Keeling P.J."/>
        </authorList>
    </citation>
    <scope>NUCLEOTIDE SEQUENCE [LARGE SCALE GENOMIC DNA]</scope>
    <source>
        <strain evidence="6 7">OC4</strain>
    </source>
</reference>
<dbReference type="STRING" id="1354746.A0A0B2UN33"/>
<evidence type="ECO:0000256" key="1">
    <source>
        <dbReference type="ARBA" id="ARBA00004604"/>
    </source>
</evidence>
<protein>
    <submittedName>
        <fullName evidence="6">Ribosome biogenesis protein BRX1</fullName>
    </submittedName>
</protein>
<comment type="subcellular location">
    <subcellularLocation>
        <location evidence="1">Nucleus</location>
        <location evidence="1">Nucleolus</location>
    </subcellularLocation>
</comment>
<dbReference type="SUPFAM" id="SSF52954">
    <property type="entry name" value="Class II aaRS ABD-related"/>
    <property type="match status" value="1"/>
</dbReference>
<dbReference type="GeneID" id="26260864"/>
<dbReference type="Pfam" id="PF04427">
    <property type="entry name" value="Brix"/>
    <property type="match status" value="1"/>
</dbReference>
<comment type="caution">
    <text evidence="6">The sequence shown here is derived from an EMBL/GenBank/DDBJ whole genome shotgun (WGS) entry which is preliminary data.</text>
</comment>
<dbReference type="SMART" id="SM00879">
    <property type="entry name" value="Brix"/>
    <property type="match status" value="1"/>
</dbReference>
<dbReference type="Proteomes" id="UP000031056">
    <property type="component" value="Unassembled WGS sequence"/>
</dbReference>
<dbReference type="InParanoid" id="A0A0B2UN33"/>
<proteinExistence type="inferred from homology"/>
<dbReference type="HOGENOM" id="CLU_048373_2_0_1"/>
<dbReference type="FunCoup" id="A0A0B2UN33">
    <property type="interactions" value="233"/>
</dbReference>
<evidence type="ECO:0000256" key="2">
    <source>
        <dbReference type="ARBA" id="ARBA00006369"/>
    </source>
</evidence>
<evidence type="ECO:0000313" key="6">
    <source>
        <dbReference type="EMBL" id="KHN70370.1"/>
    </source>
</evidence>
<dbReference type="AlphaFoldDB" id="A0A0B2UN33"/>
<dbReference type="VEuPathDB" id="MicrosporidiaDB:M896_010210"/>
<dbReference type="PANTHER" id="PTHR13634">
    <property type="entry name" value="RIBOSOME BIOGENESIS PROTEIN BRIX"/>
    <property type="match status" value="1"/>
</dbReference>
<organism evidence="6 7">
    <name type="scientific">Ordospora colligata OC4</name>
    <dbReference type="NCBI Taxonomy" id="1354746"/>
    <lineage>
        <taxon>Eukaryota</taxon>
        <taxon>Fungi</taxon>
        <taxon>Fungi incertae sedis</taxon>
        <taxon>Microsporidia</taxon>
        <taxon>Ordosporidae</taxon>
        <taxon>Ordospora</taxon>
    </lineage>
</organism>
<evidence type="ECO:0000256" key="3">
    <source>
        <dbReference type="ARBA" id="ARBA00022517"/>
    </source>
</evidence>
<keyword evidence="7" id="KW-1185">Reference proteome</keyword>
<dbReference type="InterPro" id="IPR007109">
    <property type="entry name" value="Brix"/>
</dbReference>
<dbReference type="PROSITE" id="PS50833">
    <property type="entry name" value="BRIX"/>
    <property type="match status" value="1"/>
</dbReference>
<dbReference type="OrthoDB" id="1638493at2759"/>
<dbReference type="GO" id="GO:0019843">
    <property type="term" value="F:rRNA binding"/>
    <property type="evidence" value="ECO:0007669"/>
    <property type="project" value="InterPro"/>
</dbReference>
<dbReference type="InterPro" id="IPR026532">
    <property type="entry name" value="BRX1"/>
</dbReference>
<dbReference type="GO" id="GO:0000027">
    <property type="term" value="P:ribosomal large subunit assembly"/>
    <property type="evidence" value="ECO:0007669"/>
    <property type="project" value="TreeGrafter"/>
</dbReference>
<evidence type="ECO:0000259" key="5">
    <source>
        <dbReference type="PROSITE" id="PS50833"/>
    </source>
</evidence>
<dbReference type="EMBL" id="JOKQ01000001">
    <property type="protein sequence ID" value="KHN70370.1"/>
    <property type="molecule type" value="Genomic_DNA"/>
</dbReference>
<comment type="similarity">
    <text evidence="2">Belongs to the BRX1 family.</text>
</comment>